<evidence type="ECO:0000256" key="2">
    <source>
        <dbReference type="ARBA" id="ARBA00038210"/>
    </source>
</evidence>
<dbReference type="SUPFAM" id="SSF48452">
    <property type="entry name" value="TPR-like"/>
    <property type="match status" value="1"/>
</dbReference>
<dbReference type="EMBL" id="HBHP01019367">
    <property type="protein sequence ID" value="CAD9768061.1"/>
    <property type="molecule type" value="Transcribed_RNA"/>
</dbReference>
<dbReference type="Pfam" id="PF00515">
    <property type="entry name" value="TPR_1"/>
    <property type="match status" value="1"/>
</dbReference>
<dbReference type="Pfam" id="PF13181">
    <property type="entry name" value="TPR_8"/>
    <property type="match status" value="2"/>
</dbReference>
<evidence type="ECO:0000256" key="1">
    <source>
        <dbReference type="ARBA" id="ARBA00022803"/>
    </source>
</evidence>
<proteinExistence type="inferred from homology"/>
<dbReference type="InterPro" id="IPR019734">
    <property type="entry name" value="TPR_rpt"/>
</dbReference>
<dbReference type="Pfam" id="PF16669">
    <property type="entry name" value="TTC5_OB"/>
    <property type="match status" value="1"/>
</dbReference>
<dbReference type="Gene3D" id="1.25.40.10">
    <property type="entry name" value="Tetratricopeptide repeat domain"/>
    <property type="match status" value="1"/>
</dbReference>
<feature type="repeat" description="TPR" evidence="3">
    <location>
        <begin position="216"/>
        <end position="249"/>
    </location>
</feature>
<reference evidence="5" key="1">
    <citation type="submission" date="2021-01" db="EMBL/GenBank/DDBJ databases">
        <authorList>
            <person name="Corre E."/>
            <person name="Pelletier E."/>
            <person name="Niang G."/>
            <person name="Scheremetjew M."/>
            <person name="Finn R."/>
            <person name="Kale V."/>
            <person name="Holt S."/>
            <person name="Cochrane G."/>
            <person name="Meng A."/>
            <person name="Brown T."/>
            <person name="Cohen L."/>
        </authorList>
    </citation>
    <scope>NUCLEOTIDE SEQUENCE</scope>
    <source>
        <strain evidence="5">CCMP622</strain>
    </source>
</reference>
<dbReference type="InterPro" id="IPR011990">
    <property type="entry name" value="TPR-like_helical_dom_sf"/>
</dbReference>
<evidence type="ECO:0000313" key="5">
    <source>
        <dbReference type="EMBL" id="CAD9768061.1"/>
    </source>
</evidence>
<feature type="domain" description="Tetratricopeptide repeat protein 5 OB fold" evidence="4">
    <location>
        <begin position="297"/>
        <end position="404"/>
    </location>
</feature>
<gene>
    <name evidence="5" type="ORF">LSP00402_LOCUS12038</name>
</gene>
<feature type="repeat" description="TPR" evidence="3">
    <location>
        <begin position="97"/>
        <end position="130"/>
    </location>
</feature>
<dbReference type="PANTHER" id="PTHR12558:SF13">
    <property type="entry name" value="CELL DIVISION CYCLE PROTEIN 27 HOMOLOG"/>
    <property type="match status" value="1"/>
</dbReference>
<protein>
    <recommendedName>
        <fullName evidence="4">Tetratricopeptide repeat protein 5 OB fold domain-containing protein</fullName>
    </recommendedName>
</protein>
<name>A0A7S2TSF0_9EUKA</name>
<evidence type="ECO:0000259" key="4">
    <source>
        <dbReference type="Pfam" id="PF16669"/>
    </source>
</evidence>
<sequence length="457" mass="51784">MSSETDPVATKDAVERSIEKLEKLSKQYSLSEAERGRRMRKLIAQVCKWVDSIDHVDAESKAQAACWKGRAYSTLAEYTPEAEEYLTKAIKLEPALVEAWNSLGAEYWKKKDLKAAGDCFRGALEQKKNKVSLRKLSMVVRNHGEPKTYRERLAESVDLAKEAIKLDVKDGESWYVLGNAYMMQFFTSFSTDDLEGCLKAYETAEKSTVDSASKNPDLYYNRANVHKFYEQYQKAIDDYKKSRTLDPHLPAQDEVENIHRFVKKLSKLIATKNGIKAKRRLKLKELIPETSQIKDVERREFVDLKQGPNKGSFLVGVIISPVTRTWDSPVSFIVMDKNTDMFVLSVYGVVSSLQSDLKMGDVIYINQPVLKQISVNEFKERVYPCISVGNAVNLSVNGKPLPKKVRFVFLLDREDRGENLSTLCSNTQAFANPSVKVSTFSTSFTKEGKVSQKAKSK</sequence>
<organism evidence="5">
    <name type="scientific">Lotharella oceanica</name>
    <dbReference type="NCBI Taxonomy" id="641309"/>
    <lineage>
        <taxon>Eukaryota</taxon>
        <taxon>Sar</taxon>
        <taxon>Rhizaria</taxon>
        <taxon>Cercozoa</taxon>
        <taxon>Chlorarachniophyceae</taxon>
        <taxon>Lotharella</taxon>
    </lineage>
</organism>
<dbReference type="AlphaFoldDB" id="A0A7S2TSF0"/>
<evidence type="ECO:0000256" key="3">
    <source>
        <dbReference type="PROSITE-ProRule" id="PRU00339"/>
    </source>
</evidence>
<dbReference type="PANTHER" id="PTHR12558">
    <property type="entry name" value="CELL DIVISION CYCLE 16,23,27"/>
    <property type="match status" value="1"/>
</dbReference>
<dbReference type="SMART" id="SM00028">
    <property type="entry name" value="TPR"/>
    <property type="match status" value="3"/>
</dbReference>
<keyword evidence="1 3" id="KW-0802">TPR repeat</keyword>
<comment type="similarity">
    <text evidence="2">Belongs to the APC3/CDC27 family.</text>
</comment>
<accession>A0A7S2TSF0</accession>
<dbReference type="PROSITE" id="PS50005">
    <property type="entry name" value="TPR"/>
    <property type="match status" value="2"/>
</dbReference>
<dbReference type="InterPro" id="IPR032076">
    <property type="entry name" value="TTC5_OB"/>
</dbReference>